<dbReference type="GO" id="GO:0016052">
    <property type="term" value="P:carbohydrate catabolic process"/>
    <property type="evidence" value="ECO:0007669"/>
    <property type="project" value="UniProtKB-ARBA"/>
</dbReference>
<dbReference type="AlphaFoldDB" id="A0A120GR69"/>
<organism evidence="10 11">
    <name type="scientific">Peribacillus simplex</name>
    <dbReference type="NCBI Taxonomy" id="1478"/>
    <lineage>
        <taxon>Bacteria</taxon>
        <taxon>Bacillati</taxon>
        <taxon>Bacillota</taxon>
        <taxon>Bacilli</taxon>
        <taxon>Bacillales</taxon>
        <taxon>Bacillaceae</taxon>
        <taxon>Peribacillus</taxon>
    </lineage>
</organism>
<dbReference type="NCBIfam" id="TIGR03168">
    <property type="entry name" value="1-PFK"/>
    <property type="match status" value="1"/>
</dbReference>
<keyword evidence="3 7" id="KW-0547">Nucleotide-binding</keyword>
<dbReference type="GO" id="GO:0008662">
    <property type="term" value="F:1-phosphofructokinase activity"/>
    <property type="evidence" value="ECO:0007669"/>
    <property type="project" value="UniProtKB-UniRule"/>
</dbReference>
<keyword evidence="5 7" id="KW-0067">ATP-binding</keyword>
<dbReference type="PANTHER" id="PTHR46566">
    <property type="entry name" value="1-PHOSPHOFRUCTOKINASE-RELATED"/>
    <property type="match status" value="1"/>
</dbReference>
<dbReference type="PROSITE" id="PS00584">
    <property type="entry name" value="PFKB_KINASES_2"/>
    <property type="match status" value="1"/>
</dbReference>
<evidence type="ECO:0000313" key="10">
    <source>
        <dbReference type="EMBL" id="KWW22439.1"/>
    </source>
</evidence>
<dbReference type="InterPro" id="IPR002173">
    <property type="entry name" value="Carboh/pur_kinase_PfkB_CS"/>
</dbReference>
<comment type="caution">
    <text evidence="10">The sequence shown here is derived from an EMBL/GenBank/DDBJ whole genome shotgun (WGS) entry which is preliminary data.</text>
</comment>
<dbReference type="Pfam" id="PF00294">
    <property type="entry name" value="PfkB"/>
    <property type="match status" value="1"/>
</dbReference>
<evidence type="ECO:0000256" key="7">
    <source>
        <dbReference type="PIRNR" id="PIRNR000535"/>
    </source>
</evidence>
<evidence type="ECO:0000256" key="5">
    <source>
        <dbReference type="ARBA" id="ARBA00022840"/>
    </source>
</evidence>
<comment type="similarity">
    <text evidence="7">Belongs to the carbohydrate kinase PfkB family. LacC subfamily.</text>
</comment>
<comment type="catalytic activity">
    <reaction evidence="6 8">
        <text>beta-D-fructose 1-phosphate + ATP = beta-D-fructose 1,6-bisphosphate + ADP + H(+)</text>
        <dbReference type="Rhea" id="RHEA:14213"/>
        <dbReference type="ChEBI" id="CHEBI:15378"/>
        <dbReference type="ChEBI" id="CHEBI:30616"/>
        <dbReference type="ChEBI" id="CHEBI:32966"/>
        <dbReference type="ChEBI" id="CHEBI:138881"/>
        <dbReference type="ChEBI" id="CHEBI:456216"/>
        <dbReference type="EC" id="2.7.1.56"/>
    </reaction>
</comment>
<dbReference type="PROSITE" id="PS00583">
    <property type="entry name" value="PFKB_KINASES_1"/>
    <property type="match status" value="1"/>
</dbReference>
<dbReference type="SUPFAM" id="SSF53613">
    <property type="entry name" value="Ribokinase-like"/>
    <property type="match status" value="1"/>
</dbReference>
<sequence length="306" mass="32875">MIYTVTLNPSIDYLVEVENFQIGNVNRTSYDAKFPGGKGINVSRVLKRLGNVTTALGFIGGQTGEFIKRFLKQEEIYTDFTEIAGDTRINIKLKTGVETEINSQGPIISKGNYRQLFSQIEQLKNDDILILSGSIPSSVPAEVYEAMAETCSANAIKVVVDTSGKELLNVLPHRPFLIKPNHHELGELFGTEIRTVADAVEYGNRLVEEGAQNVIVSMAGAGAVLCSNGQCYSANVPKGKVINSVGAGDSMVAGFIGTYEKTSDLLAAFRFSLAAGSATAFSSDLGTLDKIEELLPQIDIKQLTGG</sequence>
<evidence type="ECO:0000259" key="9">
    <source>
        <dbReference type="Pfam" id="PF00294"/>
    </source>
</evidence>
<evidence type="ECO:0000256" key="4">
    <source>
        <dbReference type="ARBA" id="ARBA00022777"/>
    </source>
</evidence>
<evidence type="ECO:0000256" key="3">
    <source>
        <dbReference type="ARBA" id="ARBA00022741"/>
    </source>
</evidence>
<dbReference type="InterPro" id="IPR022463">
    <property type="entry name" value="1-PFruKinase"/>
</dbReference>
<dbReference type="InterPro" id="IPR029056">
    <property type="entry name" value="Ribokinase-like"/>
</dbReference>
<dbReference type="RefSeq" id="WP_061140484.1">
    <property type="nucleotide sequence ID" value="NZ_LNNH01000004.1"/>
</dbReference>
<reference evidence="10 11" key="1">
    <citation type="submission" date="2015-11" db="EMBL/GenBank/DDBJ databases">
        <title>Genome Sequence of Bacillus simplex strain VanAntwerpen2.</title>
        <authorList>
            <person name="Couger M.B."/>
        </authorList>
    </citation>
    <scope>NUCLEOTIDE SEQUENCE [LARGE SCALE GENOMIC DNA]</scope>
    <source>
        <strain evidence="10 11">VanAntwerpen02</strain>
    </source>
</reference>
<dbReference type="EC" id="2.7.1.144" evidence="7"/>
<dbReference type="GO" id="GO:0009024">
    <property type="term" value="F:tagatose-6-phosphate kinase activity"/>
    <property type="evidence" value="ECO:0007669"/>
    <property type="project" value="UniProtKB-EC"/>
</dbReference>
<dbReference type="GO" id="GO:0005829">
    <property type="term" value="C:cytosol"/>
    <property type="evidence" value="ECO:0007669"/>
    <property type="project" value="TreeGrafter"/>
</dbReference>
<dbReference type="GO" id="GO:2001059">
    <property type="term" value="P:D-tagatose 6-phosphate catabolic process"/>
    <property type="evidence" value="ECO:0007669"/>
    <property type="project" value="UniProtKB-UniPathway"/>
</dbReference>
<comment type="pathway">
    <text evidence="7">Carbohydrate metabolism; D-tagatose 6-phosphate degradation; D-glyceraldehyde 3-phosphate and glycerone phosphate from D-tagatose 6-phosphate: step 1/2.</text>
</comment>
<evidence type="ECO:0000256" key="6">
    <source>
        <dbReference type="ARBA" id="ARBA00047745"/>
    </source>
</evidence>
<evidence type="ECO:0000256" key="1">
    <source>
        <dbReference type="ARBA" id="ARBA00005380"/>
    </source>
</evidence>
<name>A0A120GR69_9BACI</name>
<dbReference type="UniPathway" id="UPA00704">
    <property type="reaction ID" value="UER00715"/>
</dbReference>
<dbReference type="CDD" id="cd01164">
    <property type="entry name" value="FruK_PfkB_like"/>
    <property type="match status" value="1"/>
</dbReference>
<dbReference type="Gene3D" id="3.40.1190.20">
    <property type="match status" value="1"/>
</dbReference>
<dbReference type="Proteomes" id="UP000064189">
    <property type="component" value="Unassembled WGS sequence"/>
</dbReference>
<evidence type="ECO:0000313" key="11">
    <source>
        <dbReference type="Proteomes" id="UP000064189"/>
    </source>
</evidence>
<feature type="domain" description="Carbohydrate kinase PfkB" evidence="9">
    <location>
        <begin position="8"/>
        <end position="285"/>
    </location>
</feature>
<evidence type="ECO:0000256" key="8">
    <source>
        <dbReference type="RuleBase" id="RU369061"/>
    </source>
</evidence>
<comment type="function">
    <text evidence="8">Catalyzes the ATP-dependent phosphorylation of fructose-l-phosphate to fructose-l,6-bisphosphate.</text>
</comment>
<evidence type="ECO:0000256" key="2">
    <source>
        <dbReference type="ARBA" id="ARBA00022679"/>
    </source>
</evidence>
<dbReference type="GO" id="GO:0005988">
    <property type="term" value="P:lactose metabolic process"/>
    <property type="evidence" value="ECO:0007669"/>
    <property type="project" value="UniProtKB-KW"/>
</dbReference>
<dbReference type="InterPro" id="IPR017583">
    <property type="entry name" value="Tagatose/fructose_Pkinase"/>
</dbReference>
<dbReference type="PANTHER" id="PTHR46566:SF1">
    <property type="entry name" value="1-PHOSPHOFRUCTOKINASE"/>
    <property type="match status" value="1"/>
</dbReference>
<dbReference type="PIRSF" id="PIRSF000535">
    <property type="entry name" value="1PFK/6PFK/LacC"/>
    <property type="match status" value="1"/>
</dbReference>
<comment type="catalytic activity">
    <reaction evidence="7">
        <text>D-tagatofuranose 6-phosphate + ATP = D-tagatofuranose 1,6-bisphosphate + ADP + H(+)</text>
        <dbReference type="Rhea" id="RHEA:12420"/>
        <dbReference type="ChEBI" id="CHEBI:15378"/>
        <dbReference type="ChEBI" id="CHEBI:30616"/>
        <dbReference type="ChEBI" id="CHEBI:58694"/>
        <dbReference type="ChEBI" id="CHEBI:58695"/>
        <dbReference type="ChEBI" id="CHEBI:456216"/>
        <dbReference type="EC" id="2.7.1.144"/>
    </reaction>
</comment>
<dbReference type="GO" id="GO:0005524">
    <property type="term" value="F:ATP binding"/>
    <property type="evidence" value="ECO:0007669"/>
    <property type="project" value="UniProtKB-UniRule"/>
</dbReference>
<dbReference type="GO" id="GO:0044281">
    <property type="term" value="P:small molecule metabolic process"/>
    <property type="evidence" value="ECO:0007669"/>
    <property type="project" value="UniProtKB-ARBA"/>
</dbReference>
<accession>A0A120GR69</accession>
<dbReference type="EMBL" id="LNNH01000004">
    <property type="protein sequence ID" value="KWW22439.1"/>
    <property type="molecule type" value="Genomic_DNA"/>
</dbReference>
<proteinExistence type="inferred from homology"/>
<keyword evidence="4 8" id="KW-0418">Kinase</keyword>
<dbReference type="FunFam" id="3.40.1190.20:FF:000001">
    <property type="entry name" value="Phosphofructokinase"/>
    <property type="match status" value="1"/>
</dbReference>
<keyword evidence="7" id="KW-0423">Lactose metabolism</keyword>
<comment type="similarity">
    <text evidence="1">Belongs to the carbohydrate kinase pfkB family.</text>
</comment>
<dbReference type="NCBIfam" id="TIGR03828">
    <property type="entry name" value="pfkB"/>
    <property type="match status" value="1"/>
</dbReference>
<protein>
    <recommendedName>
        <fullName evidence="7">Tagatose-6-phosphate kinase</fullName>
        <ecNumber evidence="7">2.7.1.144</ecNumber>
    </recommendedName>
</protein>
<keyword evidence="2 7" id="KW-0808">Transferase</keyword>
<keyword evidence="11" id="KW-1185">Reference proteome</keyword>
<gene>
    <name evidence="10" type="ORF">AS888_12965</name>
</gene>
<dbReference type="InterPro" id="IPR011611">
    <property type="entry name" value="PfkB_dom"/>
</dbReference>